<comment type="catalytic activity">
    <reaction evidence="1">
        <text>ATP + protein L-histidine = ADP + protein N-phospho-L-histidine.</text>
        <dbReference type="EC" id="2.7.13.3"/>
    </reaction>
</comment>
<gene>
    <name evidence="11" type="ORF">GRI97_17950</name>
</gene>
<dbReference type="InterPro" id="IPR013656">
    <property type="entry name" value="PAS_4"/>
</dbReference>
<evidence type="ECO:0000256" key="8">
    <source>
        <dbReference type="SAM" id="Coils"/>
    </source>
</evidence>
<organism evidence="11 12">
    <name type="scientific">Croceibacterium xixiisoli</name>
    <dbReference type="NCBI Taxonomy" id="1476466"/>
    <lineage>
        <taxon>Bacteria</taxon>
        <taxon>Pseudomonadati</taxon>
        <taxon>Pseudomonadota</taxon>
        <taxon>Alphaproteobacteria</taxon>
        <taxon>Sphingomonadales</taxon>
        <taxon>Erythrobacteraceae</taxon>
        <taxon>Croceibacterium</taxon>
    </lineage>
</organism>
<proteinExistence type="predicted"/>
<dbReference type="Pfam" id="PF07536">
    <property type="entry name" value="HWE_HK"/>
    <property type="match status" value="1"/>
</dbReference>
<dbReference type="GO" id="GO:0004673">
    <property type="term" value="F:protein histidine kinase activity"/>
    <property type="evidence" value="ECO:0007669"/>
    <property type="project" value="UniProtKB-EC"/>
</dbReference>
<dbReference type="Gene3D" id="3.30.565.10">
    <property type="entry name" value="Histidine kinase-like ATPase, C-terminal domain"/>
    <property type="match status" value="1"/>
</dbReference>
<keyword evidence="12" id="KW-1185">Reference proteome</keyword>
<keyword evidence="8" id="KW-0175">Coiled coil</keyword>
<dbReference type="SMART" id="SM00911">
    <property type="entry name" value="HWE_HK"/>
    <property type="match status" value="1"/>
</dbReference>
<dbReference type="PANTHER" id="PTHR41523:SF7">
    <property type="entry name" value="HISTIDINE KINASE"/>
    <property type="match status" value="1"/>
</dbReference>
<dbReference type="Gene3D" id="3.30.450.20">
    <property type="entry name" value="PAS domain"/>
    <property type="match status" value="2"/>
</dbReference>
<keyword evidence="3" id="KW-0597">Phosphoprotein</keyword>
<protein>
    <recommendedName>
        <fullName evidence="2">histidine kinase</fullName>
        <ecNumber evidence="2">2.7.13.3</ecNumber>
    </recommendedName>
</protein>
<keyword evidence="5" id="KW-0547">Nucleotide-binding</keyword>
<reference evidence="11 12" key="1">
    <citation type="submission" date="2019-12" db="EMBL/GenBank/DDBJ databases">
        <title>Genomic-based taxomic classification of the family Erythrobacteraceae.</title>
        <authorList>
            <person name="Xu L."/>
        </authorList>
    </citation>
    <scope>NUCLEOTIDE SEQUENCE [LARGE SCALE GENOMIC DNA]</scope>
    <source>
        <strain evidence="11 12">S36</strain>
    </source>
</reference>
<evidence type="ECO:0000256" key="1">
    <source>
        <dbReference type="ARBA" id="ARBA00000085"/>
    </source>
</evidence>
<evidence type="ECO:0000259" key="10">
    <source>
        <dbReference type="SMART" id="SM00911"/>
    </source>
</evidence>
<keyword evidence="6" id="KW-0418">Kinase</keyword>
<evidence type="ECO:0000313" key="12">
    <source>
        <dbReference type="Proteomes" id="UP000469430"/>
    </source>
</evidence>
<feature type="domain" description="Signal transduction histidine kinase HWE region" evidence="10">
    <location>
        <begin position="271"/>
        <end position="353"/>
    </location>
</feature>
<dbReference type="Pfam" id="PF08448">
    <property type="entry name" value="PAS_4"/>
    <property type="match status" value="2"/>
</dbReference>
<dbReference type="SUPFAM" id="SSF55785">
    <property type="entry name" value="PYP-like sensor domain (PAS domain)"/>
    <property type="match status" value="2"/>
</dbReference>
<evidence type="ECO:0000256" key="6">
    <source>
        <dbReference type="ARBA" id="ARBA00022777"/>
    </source>
</evidence>
<keyword evidence="7" id="KW-0067">ATP-binding</keyword>
<sequence length="462" mass="51429">MMSSDDLTIVWMNDAYLRATMRTRDDIIGKKLLEAFPSDPASESHQLMTRSFEKVIASGKPDEIALIRYDIHQPDGTTKQSFWSATHTPVTNASGQVELILQHTVDVTELHGLRRQRDEMGVLQRANKVQERNRDLDDESRRLKRLFEQTPGFVAIVSGPNHEFMLANHAYRELVGRQDLVGKTVAEALPEVVDQGFVALLDNVVRTGQPFVGNRKRTVLGDRPLAGTYYLDFIFQPIFSEKGEVTGVFIQGHDVSDRIAAEEQQRLMINELNHRVKNTLAIVQGLASQSFRQIAGSEQAQRTFDARLGALVAAHSLLTERNWESGELTETIRNVVIAAIGLDHQRVTISGPDISLEPQMAVSLAMIVHELCTNAINHGALSNAEGRVAISCQLTDGGNEQVLTVTWQEQGGPAVQLPDRYGFGTRLIQRGMTNQEMGQVIMEYQPEGIRCLIETRLNAVVS</sequence>
<dbReference type="GO" id="GO:0005524">
    <property type="term" value="F:ATP binding"/>
    <property type="evidence" value="ECO:0007669"/>
    <property type="project" value="UniProtKB-KW"/>
</dbReference>
<dbReference type="AlphaFoldDB" id="A0A6I4TXH3"/>
<evidence type="ECO:0000256" key="7">
    <source>
        <dbReference type="ARBA" id="ARBA00022840"/>
    </source>
</evidence>
<evidence type="ECO:0000256" key="4">
    <source>
        <dbReference type="ARBA" id="ARBA00022679"/>
    </source>
</evidence>
<dbReference type="InterPro" id="IPR036890">
    <property type="entry name" value="HATPase_C_sf"/>
</dbReference>
<dbReference type="InterPro" id="IPR011102">
    <property type="entry name" value="Sig_transdc_His_kinase_HWE"/>
</dbReference>
<dbReference type="CDD" id="cd00130">
    <property type="entry name" value="PAS"/>
    <property type="match status" value="2"/>
</dbReference>
<dbReference type="EMBL" id="WTYJ01000005">
    <property type="protein sequence ID" value="MXP00876.1"/>
    <property type="molecule type" value="Genomic_DNA"/>
</dbReference>
<dbReference type="InterPro" id="IPR035965">
    <property type="entry name" value="PAS-like_dom_sf"/>
</dbReference>
<dbReference type="SUPFAM" id="SSF55874">
    <property type="entry name" value="ATPase domain of HSP90 chaperone/DNA topoisomerase II/histidine kinase"/>
    <property type="match status" value="1"/>
</dbReference>
<dbReference type="InterPro" id="IPR000014">
    <property type="entry name" value="PAS"/>
</dbReference>
<dbReference type="Proteomes" id="UP000469430">
    <property type="component" value="Unassembled WGS sequence"/>
</dbReference>
<keyword evidence="4" id="KW-0808">Transferase</keyword>
<accession>A0A6I4TXH3</accession>
<evidence type="ECO:0000256" key="5">
    <source>
        <dbReference type="ARBA" id="ARBA00022741"/>
    </source>
</evidence>
<feature type="domain" description="PAS" evidence="9">
    <location>
        <begin position="141"/>
        <end position="206"/>
    </location>
</feature>
<dbReference type="SMART" id="SM00091">
    <property type="entry name" value="PAS"/>
    <property type="match status" value="1"/>
</dbReference>
<evidence type="ECO:0000313" key="11">
    <source>
        <dbReference type="EMBL" id="MXP00876.1"/>
    </source>
</evidence>
<dbReference type="NCBIfam" id="TIGR00229">
    <property type="entry name" value="sensory_box"/>
    <property type="match status" value="1"/>
</dbReference>
<evidence type="ECO:0000256" key="3">
    <source>
        <dbReference type="ARBA" id="ARBA00022553"/>
    </source>
</evidence>
<feature type="coiled-coil region" evidence="8">
    <location>
        <begin position="113"/>
        <end position="149"/>
    </location>
</feature>
<evidence type="ECO:0000259" key="9">
    <source>
        <dbReference type="SMART" id="SM00091"/>
    </source>
</evidence>
<dbReference type="EC" id="2.7.13.3" evidence="2"/>
<name>A0A6I4TXH3_9SPHN</name>
<comment type="caution">
    <text evidence="11">The sequence shown here is derived from an EMBL/GenBank/DDBJ whole genome shotgun (WGS) entry which is preliminary data.</text>
</comment>
<dbReference type="OrthoDB" id="136506at2"/>
<evidence type="ECO:0000256" key="2">
    <source>
        <dbReference type="ARBA" id="ARBA00012438"/>
    </source>
</evidence>
<dbReference type="PANTHER" id="PTHR41523">
    <property type="entry name" value="TWO-COMPONENT SYSTEM SENSOR PROTEIN"/>
    <property type="match status" value="1"/>
</dbReference>